<protein>
    <submittedName>
        <fullName evidence="2">Cupin domain-containing protein</fullName>
    </submittedName>
</protein>
<feature type="domain" description="Cupin type-2" evidence="1">
    <location>
        <begin position="42"/>
        <end position="111"/>
    </location>
</feature>
<evidence type="ECO:0000259" key="1">
    <source>
        <dbReference type="Pfam" id="PF07883"/>
    </source>
</evidence>
<dbReference type="PANTHER" id="PTHR36440:SF1">
    <property type="entry name" value="PUTATIVE (AFU_ORTHOLOGUE AFUA_8G07350)-RELATED"/>
    <property type="match status" value="1"/>
</dbReference>
<dbReference type="EMBL" id="CP094535">
    <property type="protein sequence ID" value="UOE36508.1"/>
    <property type="molecule type" value="Genomic_DNA"/>
</dbReference>
<dbReference type="SUPFAM" id="SSF51182">
    <property type="entry name" value="RmlC-like cupins"/>
    <property type="match status" value="1"/>
</dbReference>
<accession>A0ABY4BFG2</accession>
<dbReference type="Pfam" id="PF07883">
    <property type="entry name" value="Cupin_2"/>
    <property type="match status" value="1"/>
</dbReference>
<sequence>MRPTAINLFPAPTGPALSIAGGTYRIITSGAQTNGAYAVIDMLVPPGSGPGPHAHPDVQELFYVLEGEVVFRSDTQTTTAGPGALAEIPKGGAVHNFTNESDAVAHLLCVVVPAGLDQFFVEIGQPVALGTFLPRQAPSPEALQKLQTIGREYGQEFFSPDYFTR</sequence>
<dbReference type="InterPro" id="IPR053146">
    <property type="entry name" value="QDO-like"/>
</dbReference>
<dbReference type="PANTHER" id="PTHR36440">
    <property type="entry name" value="PUTATIVE (AFU_ORTHOLOGUE AFUA_8G07350)-RELATED"/>
    <property type="match status" value="1"/>
</dbReference>
<proteinExistence type="predicted"/>
<dbReference type="InterPro" id="IPR011051">
    <property type="entry name" value="RmlC_Cupin_sf"/>
</dbReference>
<organism evidence="2 3">
    <name type="scientific">Hymenobacter monticola</name>
    <dbReference type="NCBI Taxonomy" id="1705399"/>
    <lineage>
        <taxon>Bacteria</taxon>
        <taxon>Pseudomonadati</taxon>
        <taxon>Bacteroidota</taxon>
        <taxon>Cytophagia</taxon>
        <taxon>Cytophagales</taxon>
        <taxon>Hymenobacteraceae</taxon>
        <taxon>Hymenobacter</taxon>
    </lineage>
</organism>
<dbReference type="RefSeq" id="WP_243520440.1">
    <property type="nucleotide sequence ID" value="NZ_CP094535.1"/>
</dbReference>
<evidence type="ECO:0000313" key="3">
    <source>
        <dbReference type="Proteomes" id="UP000831390"/>
    </source>
</evidence>
<dbReference type="InterPro" id="IPR014710">
    <property type="entry name" value="RmlC-like_jellyroll"/>
</dbReference>
<keyword evidence="2" id="KW-0614">Plasmid</keyword>
<evidence type="ECO:0000313" key="2">
    <source>
        <dbReference type="EMBL" id="UOE36508.1"/>
    </source>
</evidence>
<keyword evidence="3" id="KW-1185">Reference proteome</keyword>
<dbReference type="Gene3D" id="2.60.120.10">
    <property type="entry name" value="Jelly Rolls"/>
    <property type="match status" value="1"/>
</dbReference>
<name>A0ABY4BFG2_9BACT</name>
<reference evidence="2 3" key="1">
    <citation type="submission" date="2022-03" db="EMBL/GenBank/DDBJ databases">
        <title>Hymenobactersp. isolated from the air.</title>
        <authorList>
            <person name="Won M."/>
            <person name="Kwon S.-W."/>
        </authorList>
    </citation>
    <scope>NUCLEOTIDE SEQUENCE [LARGE SCALE GENOMIC DNA]</scope>
    <source>
        <strain evidence="2 3">KACC 22596</strain>
        <plasmid evidence="2 3">unnamed1</plasmid>
    </source>
</reference>
<geneLocation type="plasmid" evidence="2 3">
    <name>unnamed1</name>
</geneLocation>
<dbReference type="Proteomes" id="UP000831390">
    <property type="component" value="Plasmid unnamed1"/>
</dbReference>
<dbReference type="InterPro" id="IPR013096">
    <property type="entry name" value="Cupin_2"/>
</dbReference>
<gene>
    <name evidence="2" type="ORF">MTP16_23770</name>
</gene>